<keyword evidence="5" id="KW-1185">Reference proteome</keyword>
<dbReference type="Gene3D" id="1.20.1600.10">
    <property type="entry name" value="Outer membrane efflux proteins (OEP)"/>
    <property type="match status" value="1"/>
</dbReference>
<dbReference type="NCBIfam" id="TIGR01845">
    <property type="entry name" value="outer_NodT"/>
    <property type="match status" value="1"/>
</dbReference>
<dbReference type="InterPro" id="IPR010131">
    <property type="entry name" value="MdtP/NodT-like"/>
</dbReference>
<accession>A0A1M6PG44</accession>
<evidence type="ECO:0000313" key="5">
    <source>
        <dbReference type="Proteomes" id="UP000184387"/>
    </source>
</evidence>
<evidence type="ECO:0000256" key="3">
    <source>
        <dbReference type="SAM" id="Coils"/>
    </source>
</evidence>
<comment type="similarity">
    <text evidence="1 2">Belongs to the outer membrane factor (OMF) (TC 1.B.17) family.</text>
</comment>
<keyword evidence="2" id="KW-0449">Lipoprotein</keyword>
<gene>
    <name evidence="4" type="ORF">SAMN02745194_04099</name>
</gene>
<dbReference type="EMBL" id="FQZF01000030">
    <property type="protein sequence ID" value="SHK06862.1"/>
    <property type="molecule type" value="Genomic_DNA"/>
</dbReference>
<keyword evidence="2" id="KW-0564">Palmitate</keyword>
<dbReference type="GO" id="GO:0005886">
    <property type="term" value="C:plasma membrane"/>
    <property type="evidence" value="ECO:0007669"/>
    <property type="project" value="UniProtKB-SubCell"/>
</dbReference>
<dbReference type="Gene3D" id="2.20.200.10">
    <property type="entry name" value="Outer membrane efflux proteins (OEP)"/>
    <property type="match status" value="1"/>
</dbReference>
<dbReference type="Proteomes" id="UP000184387">
    <property type="component" value="Unassembled WGS sequence"/>
</dbReference>
<name>A0A1M6PG44_9PROT</name>
<organism evidence="4 5">
    <name type="scientific">Muricoccus roseus</name>
    <dbReference type="NCBI Taxonomy" id="198092"/>
    <lineage>
        <taxon>Bacteria</taxon>
        <taxon>Pseudomonadati</taxon>
        <taxon>Pseudomonadota</taxon>
        <taxon>Alphaproteobacteria</taxon>
        <taxon>Acetobacterales</taxon>
        <taxon>Roseomonadaceae</taxon>
        <taxon>Muricoccus</taxon>
    </lineage>
</organism>
<keyword evidence="2" id="KW-0812">Transmembrane</keyword>
<dbReference type="OrthoDB" id="9783100at2"/>
<dbReference type="Pfam" id="PF02321">
    <property type="entry name" value="OEP"/>
    <property type="match status" value="2"/>
</dbReference>
<proteinExistence type="inferred from homology"/>
<evidence type="ECO:0000256" key="1">
    <source>
        <dbReference type="ARBA" id="ARBA00007613"/>
    </source>
</evidence>
<feature type="coiled-coil region" evidence="3">
    <location>
        <begin position="223"/>
        <end position="257"/>
    </location>
</feature>
<dbReference type="PANTHER" id="PTHR30203:SF32">
    <property type="entry name" value="CATION EFFLUX SYSTEM PROTEIN CUSC"/>
    <property type="match status" value="1"/>
</dbReference>
<keyword evidence="2" id="KW-0472">Membrane</keyword>
<dbReference type="RefSeq" id="WP_073138195.1">
    <property type="nucleotide sequence ID" value="NZ_FQZF01000030.1"/>
</dbReference>
<dbReference type="GO" id="GO:0015562">
    <property type="term" value="F:efflux transmembrane transporter activity"/>
    <property type="evidence" value="ECO:0007669"/>
    <property type="project" value="InterPro"/>
</dbReference>
<dbReference type="AlphaFoldDB" id="A0A1M6PG44"/>
<sequence length="477" mass="50375">MARPLPLLALGAALLAGCSLDPGYERPGAPVPAQWPQGAAYGAPQSGESTADSIGWESFFLDPGLRRLVGLALENNRDLRVAALNVEAAEAQYRVERGDLFPYLGASGAADYLGTPVTGSDGRTRSVTSRSFSLGAGFTAWEIDLFGRIRSLSRAALEAAFAQAETRRATQISLVAQVADAYLALLASRELLALTRQTLESQEASYRLTQATAAGGTTTALALRQAQTSVEAARANLALYTRQVAQAENALALLLGQPVPADLPASTTLASPLVTADLPAGLSSTVLLRRPDVLAAEYRLLSANANIGAARAAFFPTVSITASGGTAGTALSRLFQAGSGSWAFSPQISVPIFTGGINEATLDYTKLQKRVEIANYEKAIQTAFREVADALAARGTYGSQVEAQRRLAEAYADSYRLAELRFRSGVDSYLTVLDSQRSLYGAQQALITLRQEQLSSLVTLYKVLGGGWQPVAPAPRS</sequence>
<evidence type="ECO:0000256" key="2">
    <source>
        <dbReference type="RuleBase" id="RU362097"/>
    </source>
</evidence>
<dbReference type="STRING" id="198092.SAMN02745194_04099"/>
<dbReference type="PANTHER" id="PTHR30203">
    <property type="entry name" value="OUTER MEMBRANE CATION EFFLUX PROTEIN"/>
    <property type="match status" value="1"/>
</dbReference>
<keyword evidence="2" id="KW-1134">Transmembrane beta strand</keyword>
<protein>
    <submittedName>
        <fullName evidence="4">Outer membrane protein, multidrug efflux system</fullName>
    </submittedName>
</protein>
<reference evidence="4 5" key="1">
    <citation type="submission" date="2016-11" db="EMBL/GenBank/DDBJ databases">
        <authorList>
            <person name="Jaros S."/>
            <person name="Januszkiewicz K."/>
            <person name="Wedrychowicz H."/>
        </authorList>
    </citation>
    <scope>NUCLEOTIDE SEQUENCE [LARGE SCALE GENOMIC DNA]</scope>
    <source>
        <strain evidence="4 5">DSM 14916</strain>
    </source>
</reference>
<keyword evidence="3" id="KW-0175">Coiled coil</keyword>
<comment type="subcellular location">
    <subcellularLocation>
        <location evidence="2">Cell membrane</location>
        <topology evidence="2">Lipid-anchor</topology>
    </subcellularLocation>
</comment>
<dbReference type="PROSITE" id="PS51257">
    <property type="entry name" value="PROKAR_LIPOPROTEIN"/>
    <property type="match status" value="1"/>
</dbReference>
<evidence type="ECO:0000313" key="4">
    <source>
        <dbReference type="EMBL" id="SHK06862.1"/>
    </source>
</evidence>
<dbReference type="InterPro" id="IPR003423">
    <property type="entry name" value="OMP_efflux"/>
</dbReference>
<dbReference type="SUPFAM" id="SSF56954">
    <property type="entry name" value="Outer membrane efflux proteins (OEP)"/>
    <property type="match status" value="1"/>
</dbReference>